<name>A0A1B4V126_9GAMM</name>
<dbReference type="PANTHER" id="PTHR38098:SF1">
    <property type="entry name" value="LPS-ASSEMBLY LIPOPROTEIN LPTE"/>
    <property type="match status" value="1"/>
</dbReference>
<keyword evidence="1 7" id="KW-0732">Signal</keyword>
<comment type="function">
    <text evidence="6">Together with LptD, is involved in the assembly of lipopolysaccharide (LPS) at the surface of the outer membrane. Required for the proper assembly of LptD. Binds LPS and may serve as the LPS recognition site at the outer membrane.</text>
</comment>
<evidence type="ECO:0000256" key="4">
    <source>
        <dbReference type="ARBA" id="ARBA00023237"/>
    </source>
</evidence>
<keyword evidence="2 6" id="KW-0472">Membrane</keyword>
<feature type="chain" id="PRO_5008571106" description="LPS-assembly lipoprotein LptE" evidence="7">
    <location>
        <begin position="21"/>
        <end position="176"/>
    </location>
</feature>
<dbReference type="GO" id="GO:1990351">
    <property type="term" value="C:transporter complex"/>
    <property type="evidence" value="ECO:0007669"/>
    <property type="project" value="TreeGrafter"/>
</dbReference>
<keyword evidence="4 6" id="KW-0998">Cell outer membrane</keyword>
<proteinExistence type="inferred from homology"/>
<protein>
    <recommendedName>
        <fullName evidence="6">LPS-assembly lipoprotein LptE</fullName>
    </recommendedName>
</protein>
<dbReference type="GO" id="GO:0009279">
    <property type="term" value="C:cell outer membrane"/>
    <property type="evidence" value="ECO:0007669"/>
    <property type="project" value="UniProtKB-UniRule"/>
</dbReference>
<comment type="subunit">
    <text evidence="6">Component of the lipopolysaccharide transport and assembly complex. Interacts with LptD.</text>
</comment>
<dbReference type="KEGG" id="sva:SVA_0600"/>
<reference evidence="8 9" key="1">
    <citation type="submission" date="2015-08" db="EMBL/GenBank/DDBJ databases">
        <title>Complete genome sequence of Sulfurifustis variabilis.</title>
        <authorList>
            <person name="Miura A."/>
            <person name="Kojima H."/>
            <person name="Fukui M."/>
        </authorList>
    </citation>
    <scope>NUCLEOTIDE SEQUENCE [LARGE SCALE GENOMIC DNA]</scope>
    <source>
        <strain evidence="9">skN76</strain>
    </source>
</reference>
<keyword evidence="5 8" id="KW-0449">Lipoprotein</keyword>
<keyword evidence="9" id="KW-1185">Reference proteome</keyword>
<sequence>MAPRRIALVLAALAALNACGFHLRGTGGAALPESLAMLRVTMPGRGTDDPTLVAVRRAFTAAGASLTEAAEAPTLVLHDERVETQVISVSTVTAKANEYRLRYGLSFRLDRGGTATVPQTVRLVREYTFDPTQILAKEQEERELLREMQSEAAQQIVRRVARLKPAEPPAGADEGE</sequence>
<organism evidence="8 9">
    <name type="scientific">Sulfurifustis variabilis</name>
    <dbReference type="NCBI Taxonomy" id="1675686"/>
    <lineage>
        <taxon>Bacteria</taxon>
        <taxon>Pseudomonadati</taxon>
        <taxon>Pseudomonadota</taxon>
        <taxon>Gammaproteobacteria</taxon>
        <taxon>Acidiferrobacterales</taxon>
        <taxon>Acidiferrobacteraceae</taxon>
        <taxon>Sulfurifustis</taxon>
    </lineage>
</organism>
<dbReference type="Pfam" id="PF04390">
    <property type="entry name" value="LptE"/>
    <property type="match status" value="1"/>
</dbReference>
<evidence type="ECO:0000256" key="2">
    <source>
        <dbReference type="ARBA" id="ARBA00023136"/>
    </source>
</evidence>
<evidence type="ECO:0000256" key="5">
    <source>
        <dbReference type="ARBA" id="ARBA00023288"/>
    </source>
</evidence>
<dbReference type="EMBL" id="AP014936">
    <property type="protein sequence ID" value="BAU47179.1"/>
    <property type="molecule type" value="Genomic_DNA"/>
</dbReference>
<feature type="signal peptide" evidence="7">
    <location>
        <begin position="1"/>
        <end position="20"/>
    </location>
</feature>
<evidence type="ECO:0000256" key="7">
    <source>
        <dbReference type="SAM" id="SignalP"/>
    </source>
</evidence>
<dbReference type="Proteomes" id="UP000218899">
    <property type="component" value="Chromosome"/>
</dbReference>
<evidence type="ECO:0000313" key="8">
    <source>
        <dbReference type="EMBL" id="BAU47179.1"/>
    </source>
</evidence>
<keyword evidence="3" id="KW-0564">Palmitate</keyword>
<dbReference type="AlphaFoldDB" id="A0A1B4V126"/>
<dbReference type="GO" id="GO:0015920">
    <property type="term" value="P:lipopolysaccharide transport"/>
    <property type="evidence" value="ECO:0007669"/>
    <property type="project" value="TreeGrafter"/>
</dbReference>
<evidence type="ECO:0000256" key="6">
    <source>
        <dbReference type="HAMAP-Rule" id="MF_01186"/>
    </source>
</evidence>
<comment type="similarity">
    <text evidence="6">Belongs to the LptE lipoprotein family.</text>
</comment>
<evidence type="ECO:0000256" key="1">
    <source>
        <dbReference type="ARBA" id="ARBA00022729"/>
    </source>
</evidence>
<dbReference type="PANTHER" id="PTHR38098">
    <property type="entry name" value="LPS-ASSEMBLY LIPOPROTEIN LPTE"/>
    <property type="match status" value="1"/>
</dbReference>
<gene>
    <name evidence="6" type="primary">lptE</name>
    <name evidence="8" type="ORF">SVA_0600</name>
</gene>
<dbReference type="HAMAP" id="MF_01186">
    <property type="entry name" value="LPS_assembly_LptE"/>
    <property type="match status" value="1"/>
</dbReference>
<accession>A0A1B4V126</accession>
<dbReference type="OrthoDB" id="7349153at2"/>
<evidence type="ECO:0000313" key="9">
    <source>
        <dbReference type="Proteomes" id="UP000218899"/>
    </source>
</evidence>
<dbReference type="Gene3D" id="3.30.160.150">
    <property type="entry name" value="Lipoprotein like domain"/>
    <property type="match status" value="1"/>
</dbReference>
<dbReference type="InterPro" id="IPR007485">
    <property type="entry name" value="LPS_assembly_LptE"/>
</dbReference>
<dbReference type="GO" id="GO:0043165">
    <property type="term" value="P:Gram-negative-bacterium-type cell outer membrane assembly"/>
    <property type="evidence" value="ECO:0007669"/>
    <property type="project" value="UniProtKB-UniRule"/>
</dbReference>
<dbReference type="GO" id="GO:0001530">
    <property type="term" value="F:lipopolysaccharide binding"/>
    <property type="evidence" value="ECO:0007669"/>
    <property type="project" value="TreeGrafter"/>
</dbReference>
<dbReference type="RefSeq" id="WP_096458568.1">
    <property type="nucleotide sequence ID" value="NZ_AP014936.1"/>
</dbReference>
<evidence type="ECO:0000256" key="3">
    <source>
        <dbReference type="ARBA" id="ARBA00023139"/>
    </source>
</evidence>